<dbReference type="Proteomes" id="UP000036771">
    <property type="component" value="Unassembled WGS sequence"/>
</dbReference>
<dbReference type="InterPro" id="IPR051010">
    <property type="entry name" value="BCAA_transport"/>
</dbReference>
<evidence type="ECO:0000313" key="5">
    <source>
        <dbReference type="EMBL" id="GAO97924.1"/>
    </source>
</evidence>
<proteinExistence type="inferred from homology"/>
<dbReference type="PANTHER" id="PTHR30483:SF6">
    <property type="entry name" value="PERIPLASMIC BINDING PROTEIN OF ABC TRANSPORTER FOR NATURAL AMINO ACIDS"/>
    <property type="match status" value="1"/>
</dbReference>
<dbReference type="CDD" id="cd06339">
    <property type="entry name" value="PBP1_YraM_LppC_lipoprotein-like"/>
    <property type="match status" value="1"/>
</dbReference>
<evidence type="ECO:0000256" key="3">
    <source>
        <dbReference type="ARBA" id="ARBA00022970"/>
    </source>
</evidence>
<evidence type="ECO:0000313" key="6">
    <source>
        <dbReference type="Proteomes" id="UP000036771"/>
    </source>
</evidence>
<dbReference type="SUPFAM" id="SSF53822">
    <property type="entry name" value="Periplasmic binding protein-like I"/>
    <property type="match status" value="1"/>
</dbReference>
<reference evidence="5 6" key="1">
    <citation type="submission" date="2015-03" db="EMBL/GenBank/DDBJ databases">
        <title>Caedibacter varicaedens, whole genome shotgun sequence.</title>
        <authorList>
            <person name="Suzuki H."/>
            <person name="Dapper A.L."/>
            <person name="Gibson A.K."/>
            <person name="Jackson C."/>
            <person name="Lee H."/>
            <person name="Pejaver V.R."/>
            <person name="Doak T."/>
            <person name="Lynch M."/>
        </authorList>
    </citation>
    <scope>NUCLEOTIDE SEQUENCE [LARGE SCALE GENOMIC DNA]</scope>
</reference>
<keyword evidence="2" id="KW-0732">Signal</keyword>
<dbReference type="GO" id="GO:0006865">
    <property type="term" value="P:amino acid transport"/>
    <property type="evidence" value="ECO:0007669"/>
    <property type="project" value="UniProtKB-KW"/>
</dbReference>
<comment type="caution">
    <text evidence="5">The sequence shown here is derived from an EMBL/GenBank/DDBJ whole genome shotgun (WGS) entry which is preliminary data.</text>
</comment>
<comment type="similarity">
    <text evidence="1">Belongs to the leucine-binding protein family.</text>
</comment>
<evidence type="ECO:0000256" key="2">
    <source>
        <dbReference type="ARBA" id="ARBA00022729"/>
    </source>
</evidence>
<evidence type="ECO:0000259" key="4">
    <source>
        <dbReference type="Pfam" id="PF13458"/>
    </source>
</evidence>
<dbReference type="STRING" id="1629334.Cva_00565"/>
<keyword evidence="6" id="KW-1185">Reference proteome</keyword>
<keyword evidence="3" id="KW-0029">Amino-acid transport</keyword>
<dbReference type="AlphaFoldDB" id="A0A0K8MDG3"/>
<dbReference type="EMBL" id="BBVC01000020">
    <property type="protein sequence ID" value="GAO97924.1"/>
    <property type="molecule type" value="Genomic_DNA"/>
</dbReference>
<organism evidence="5 6">
    <name type="scientific">Caedimonas varicaedens</name>
    <dbReference type="NCBI Taxonomy" id="1629334"/>
    <lineage>
        <taxon>Bacteria</taxon>
        <taxon>Pseudomonadati</taxon>
        <taxon>Pseudomonadota</taxon>
        <taxon>Alphaproteobacteria</taxon>
        <taxon>Holosporales</taxon>
        <taxon>Caedimonadaceae</taxon>
        <taxon>Caedimonas</taxon>
    </lineage>
</organism>
<keyword evidence="3" id="KW-0813">Transport</keyword>
<evidence type="ECO:0000256" key="1">
    <source>
        <dbReference type="ARBA" id="ARBA00010062"/>
    </source>
</evidence>
<name>A0A0K8MDG3_9PROT</name>
<dbReference type="InterPro" id="IPR028081">
    <property type="entry name" value="Leu-bd"/>
</dbReference>
<protein>
    <submittedName>
        <fullName evidence="5">Penicillin-binding protein activator LpoA</fullName>
    </submittedName>
</protein>
<feature type="domain" description="Leucine-binding protein" evidence="4">
    <location>
        <begin position="46"/>
        <end position="363"/>
    </location>
</feature>
<gene>
    <name evidence="5" type="primary">lpoA</name>
    <name evidence="5" type="ORF">Cva_00565</name>
</gene>
<dbReference type="InterPro" id="IPR028082">
    <property type="entry name" value="Peripla_BP_I"/>
</dbReference>
<dbReference type="Pfam" id="PF13458">
    <property type="entry name" value="Peripla_BP_6"/>
    <property type="match status" value="1"/>
</dbReference>
<sequence length="378" mass="40848">MVVLAAILAGCSDMISDDTLKTQAPSVQIQPKKIKPQPKIKKQTGQKVALLLPLSGKEATLGQAMKNAAELSLFENADDHLELLVKDTKNTPEGAVVAAQAALDQGAQLILGPVFAQEVRAVLPYAQMRNVPVISFSSDRSVAGRGNYIMGFSPQEQIKRVVSFAKSKGIDRLVVLVPSTPYGLLVTSCLKELSEAGETTIVTAVTYTGGGEKLVDELKRINTLSFNGVLLPVGGENLKILLANMQAFGFDFSKVQLLGTGLWDTAETQEIPLLVGAWYASVEPLQRLPFEAHFRESYGTLPARIATLAYDSVYLAAALSKNNPSRPFQKEMLTQPEGFKGIDGLFRLKSQGETERSLAILEITPQGTHVISPAENHF</sequence>
<accession>A0A0K8MDG3</accession>
<dbReference type="PANTHER" id="PTHR30483">
    <property type="entry name" value="LEUCINE-SPECIFIC-BINDING PROTEIN"/>
    <property type="match status" value="1"/>
</dbReference>
<dbReference type="Gene3D" id="3.40.50.2300">
    <property type="match status" value="2"/>
</dbReference>